<dbReference type="InterPro" id="IPR001173">
    <property type="entry name" value="Glyco_trans_2-like"/>
</dbReference>
<organism evidence="5 6">
    <name type="scientific">Cupriavidus plantarum</name>
    <dbReference type="NCBI Taxonomy" id="942865"/>
    <lineage>
        <taxon>Bacteria</taxon>
        <taxon>Pseudomonadati</taxon>
        <taxon>Pseudomonadota</taxon>
        <taxon>Betaproteobacteria</taxon>
        <taxon>Burkholderiales</taxon>
        <taxon>Burkholderiaceae</taxon>
        <taxon>Cupriavidus</taxon>
    </lineage>
</organism>
<proteinExistence type="inferred from homology"/>
<dbReference type="Proteomes" id="UP000245754">
    <property type="component" value="Unassembled WGS sequence"/>
</dbReference>
<evidence type="ECO:0000256" key="1">
    <source>
        <dbReference type="ARBA" id="ARBA00006739"/>
    </source>
</evidence>
<dbReference type="AlphaFoldDB" id="A0A316EPJ2"/>
<protein>
    <submittedName>
        <fullName evidence="5">GT2 family glycosyltransferase</fullName>
    </submittedName>
</protein>
<evidence type="ECO:0000313" key="5">
    <source>
        <dbReference type="EMBL" id="PWK33780.1"/>
    </source>
</evidence>
<comment type="caution">
    <text evidence="5">The sequence shown here is derived from an EMBL/GenBank/DDBJ whole genome shotgun (WGS) entry which is preliminary data.</text>
</comment>
<keyword evidence="6" id="KW-1185">Reference proteome</keyword>
<dbReference type="PANTHER" id="PTHR43179:SF12">
    <property type="entry name" value="GALACTOFURANOSYLTRANSFERASE GLFT2"/>
    <property type="match status" value="1"/>
</dbReference>
<dbReference type="GO" id="GO:0016757">
    <property type="term" value="F:glycosyltransferase activity"/>
    <property type="evidence" value="ECO:0007669"/>
    <property type="project" value="UniProtKB-KW"/>
</dbReference>
<comment type="similarity">
    <text evidence="1">Belongs to the glycosyltransferase 2 family.</text>
</comment>
<keyword evidence="3 5" id="KW-0808">Transferase</keyword>
<accession>A0A316EPJ2</accession>
<reference evidence="5 6" key="1">
    <citation type="submission" date="2018-05" db="EMBL/GenBank/DDBJ databases">
        <title>Genomic Encyclopedia of Type Strains, Phase IV (KMG-V): Genome sequencing to study the core and pangenomes of soil and plant-associated prokaryotes.</title>
        <authorList>
            <person name="Whitman W."/>
        </authorList>
    </citation>
    <scope>NUCLEOTIDE SEQUENCE [LARGE SCALE GENOMIC DNA]</scope>
    <source>
        <strain evidence="5 6">SLV-132</strain>
    </source>
</reference>
<dbReference type="Pfam" id="PF00535">
    <property type="entry name" value="Glycos_transf_2"/>
    <property type="match status" value="1"/>
</dbReference>
<gene>
    <name evidence="5" type="ORF">C7419_10399</name>
</gene>
<keyword evidence="2" id="KW-0328">Glycosyltransferase</keyword>
<feature type="domain" description="Glycosyltransferase 2-like" evidence="4">
    <location>
        <begin position="10"/>
        <end position="139"/>
    </location>
</feature>
<evidence type="ECO:0000256" key="2">
    <source>
        <dbReference type="ARBA" id="ARBA00022676"/>
    </source>
</evidence>
<name>A0A316EPJ2_9BURK</name>
<dbReference type="EMBL" id="QGGT01000003">
    <property type="protein sequence ID" value="PWK33780.1"/>
    <property type="molecule type" value="Genomic_DNA"/>
</dbReference>
<dbReference type="PANTHER" id="PTHR43179">
    <property type="entry name" value="RHAMNOSYLTRANSFERASE WBBL"/>
    <property type="match status" value="1"/>
</dbReference>
<sequence>MNSALTPDICVVVLTCNRRESLRRTLTQLCAWPEAVPVAVADNGSTDGTTEMLRADFPGVTHLRGDTNIGAAGRNRGAEWAATVARTPYVAFCDDDCWWGRGSLSRACALFDAHPRVGALTARVLVGESEREDPTSRVMAHSPLPSAGLPGRAILGLMAGATAFRTDAFRAAGGYEPRFFIGGEETVLALDLAAAGWQLLYAPVLVVHHWPSPLRDVRARRRLLERNAIWAAWLRLPVPMACRATAAALPRLWREHGIAGVIETLRAVPWITHERRVVPRPVARAFARVTGANTR</sequence>
<evidence type="ECO:0000259" key="4">
    <source>
        <dbReference type="Pfam" id="PF00535"/>
    </source>
</evidence>
<dbReference type="SUPFAM" id="SSF53448">
    <property type="entry name" value="Nucleotide-diphospho-sugar transferases"/>
    <property type="match status" value="1"/>
</dbReference>
<dbReference type="Gene3D" id="3.90.550.10">
    <property type="entry name" value="Spore Coat Polysaccharide Biosynthesis Protein SpsA, Chain A"/>
    <property type="match status" value="1"/>
</dbReference>
<evidence type="ECO:0000256" key="3">
    <source>
        <dbReference type="ARBA" id="ARBA00022679"/>
    </source>
</evidence>
<evidence type="ECO:0000313" key="6">
    <source>
        <dbReference type="Proteomes" id="UP000245754"/>
    </source>
</evidence>
<dbReference type="InterPro" id="IPR029044">
    <property type="entry name" value="Nucleotide-diphossugar_trans"/>
</dbReference>